<keyword evidence="1" id="KW-1133">Transmembrane helix</keyword>
<dbReference type="EMBL" id="JAHZIK010000085">
    <property type="protein sequence ID" value="MBW7453531.1"/>
    <property type="molecule type" value="Genomic_DNA"/>
</dbReference>
<keyword evidence="1" id="KW-0812">Transmembrane</keyword>
<dbReference type="Proteomes" id="UP001519887">
    <property type="component" value="Unassembled WGS sequence"/>
</dbReference>
<gene>
    <name evidence="2" type="ORF">K0U00_05700</name>
</gene>
<protein>
    <submittedName>
        <fullName evidence="2">Uncharacterized protein</fullName>
    </submittedName>
</protein>
<dbReference type="RefSeq" id="WP_210038214.1">
    <property type="nucleotide sequence ID" value="NZ_JBHLVU010000022.1"/>
</dbReference>
<evidence type="ECO:0000313" key="3">
    <source>
        <dbReference type="Proteomes" id="UP001519887"/>
    </source>
</evidence>
<organism evidence="2 3">
    <name type="scientific">Paenibacillus sepulcri</name>
    <dbReference type="NCBI Taxonomy" id="359917"/>
    <lineage>
        <taxon>Bacteria</taxon>
        <taxon>Bacillati</taxon>
        <taxon>Bacillota</taxon>
        <taxon>Bacilli</taxon>
        <taxon>Bacillales</taxon>
        <taxon>Paenibacillaceae</taxon>
        <taxon>Paenibacillus</taxon>
    </lineage>
</organism>
<accession>A0ABS7BY01</accession>
<sequence length="74" mass="8113">MMMLIAVLIFALAAAALELPVLIRKRWIKETVIFSVLFVAGIALSIASVKSVPLPSPLIVLKMVYSPISSWIFN</sequence>
<evidence type="ECO:0000313" key="2">
    <source>
        <dbReference type="EMBL" id="MBW7453531.1"/>
    </source>
</evidence>
<keyword evidence="3" id="KW-1185">Reference proteome</keyword>
<reference evidence="2 3" key="1">
    <citation type="submission" date="2021-07" db="EMBL/GenBank/DDBJ databases">
        <title>Paenibacillus radiodurans sp. nov., isolated from the southeastern edge of Tengger Desert.</title>
        <authorList>
            <person name="Zhang G."/>
        </authorList>
    </citation>
    <scope>NUCLEOTIDE SEQUENCE [LARGE SCALE GENOMIC DNA]</scope>
    <source>
        <strain evidence="2 3">CCM 7311</strain>
    </source>
</reference>
<proteinExistence type="predicted"/>
<evidence type="ECO:0000256" key="1">
    <source>
        <dbReference type="SAM" id="Phobius"/>
    </source>
</evidence>
<name>A0ABS7BY01_9BACL</name>
<keyword evidence="1" id="KW-0472">Membrane</keyword>
<comment type="caution">
    <text evidence="2">The sequence shown here is derived from an EMBL/GenBank/DDBJ whole genome shotgun (WGS) entry which is preliminary data.</text>
</comment>
<feature type="transmembrane region" description="Helical" evidence="1">
    <location>
        <begin position="32"/>
        <end position="53"/>
    </location>
</feature>